<dbReference type="RefSeq" id="WP_231960671.1">
    <property type="nucleotide sequence ID" value="NZ_RKHY01000001.1"/>
</dbReference>
<accession>A0A3N2GV75</accession>
<dbReference type="Proteomes" id="UP000274843">
    <property type="component" value="Unassembled WGS sequence"/>
</dbReference>
<feature type="compositionally biased region" description="Low complexity" evidence="1">
    <location>
        <begin position="346"/>
        <end position="363"/>
    </location>
</feature>
<keyword evidence="2" id="KW-0472">Membrane</keyword>
<dbReference type="AlphaFoldDB" id="A0A3N2GV75"/>
<feature type="compositionally biased region" description="Basic and acidic residues" evidence="1">
    <location>
        <begin position="207"/>
        <end position="217"/>
    </location>
</feature>
<feature type="compositionally biased region" description="Basic and acidic residues" evidence="1">
    <location>
        <begin position="237"/>
        <end position="247"/>
    </location>
</feature>
<feature type="compositionally biased region" description="Low complexity" evidence="1">
    <location>
        <begin position="371"/>
        <end position="380"/>
    </location>
</feature>
<dbReference type="GeneID" id="301849411"/>
<evidence type="ECO:0000313" key="4">
    <source>
        <dbReference type="Proteomes" id="UP000274843"/>
    </source>
</evidence>
<dbReference type="EMBL" id="RKHY01000001">
    <property type="protein sequence ID" value="ROS40556.1"/>
    <property type="molecule type" value="Genomic_DNA"/>
</dbReference>
<evidence type="ECO:0000256" key="2">
    <source>
        <dbReference type="SAM" id="Phobius"/>
    </source>
</evidence>
<feature type="compositionally biased region" description="Basic and acidic residues" evidence="1">
    <location>
        <begin position="406"/>
        <end position="418"/>
    </location>
</feature>
<comment type="caution">
    <text evidence="3">The sequence shown here is derived from an EMBL/GenBank/DDBJ whole genome shotgun (WGS) entry which is preliminary data.</text>
</comment>
<keyword evidence="4" id="KW-1185">Reference proteome</keyword>
<reference evidence="3 4" key="1">
    <citation type="submission" date="2018-11" db="EMBL/GenBank/DDBJ databases">
        <title>Sequencing the genomes of 1000 actinobacteria strains.</title>
        <authorList>
            <person name="Klenk H.-P."/>
        </authorList>
    </citation>
    <scope>NUCLEOTIDE SEQUENCE [LARGE SCALE GENOMIC DNA]</scope>
    <source>
        <strain evidence="3 4">DSM 44348</strain>
    </source>
</reference>
<evidence type="ECO:0000256" key="1">
    <source>
        <dbReference type="SAM" id="MobiDB-lite"/>
    </source>
</evidence>
<feature type="transmembrane region" description="Helical" evidence="2">
    <location>
        <begin position="7"/>
        <end position="26"/>
    </location>
</feature>
<evidence type="ECO:0000313" key="3">
    <source>
        <dbReference type="EMBL" id="ROS40556.1"/>
    </source>
</evidence>
<feature type="compositionally biased region" description="Basic and acidic residues" evidence="1">
    <location>
        <begin position="55"/>
        <end position="93"/>
    </location>
</feature>
<gene>
    <name evidence="3" type="ORF">EDD35_2893</name>
</gene>
<feature type="compositionally biased region" description="Basic and acidic residues" evidence="1">
    <location>
        <begin position="296"/>
        <end position="345"/>
    </location>
</feature>
<name>A0A3N2GV75_9PSEU</name>
<sequence>MSIFGQVWLWSAAAFVVGVLLTWLFLARPAQARSRHLERRLLAAQSAPAAQPTRTLERDPVSAPVARKERVGAETPEAEEHHATPSWLERDSLAGRSPGYQPGSEIDDDSLFEPEEPQADETTVFNAFGHERDDAAERGALYVGDAGLGREQVAGYGREESERGALFEPGETAGHGQAAEQDEAGYGQESERGEAAGYNQVAEQDDAGYRQEFEQEPRYGQGEAAAYGQVAEQDDAGAERKPRHEQSEAPAGRGSLFEQEQAAPSAFEQEQPAGSLFQRDESPAERTTLFQPDPALRGEDRGSFEPDQTRQEERGSLFGRERAPEPERGSLFDPDHAPEPARAEESAFTPFAAAEPEPPAYAFDDQPQPPTEETATETTQVLPKRQPRRSAHAFDPPKPVQPSMRTVERREPRPEEGGRSGSLFEPTPRTRADGSVPPGPFGPGSAMPRPGGGKPSEEFTVKASVTALRYCTEDSPQYGRMIAEVWFRTADDAERVGFRPL</sequence>
<feature type="compositionally biased region" description="Low complexity" evidence="1">
    <location>
        <begin position="45"/>
        <end position="54"/>
    </location>
</feature>
<protein>
    <submittedName>
        <fullName evidence="3">Uncharacterized protein</fullName>
    </submittedName>
</protein>
<feature type="region of interest" description="Disordered" evidence="1">
    <location>
        <begin position="145"/>
        <end position="459"/>
    </location>
</feature>
<proteinExistence type="predicted"/>
<keyword evidence="2" id="KW-0812">Transmembrane</keyword>
<organism evidence="3 4">
    <name type="scientific">Amycolatopsis thermoflava</name>
    <dbReference type="NCBI Taxonomy" id="84480"/>
    <lineage>
        <taxon>Bacteria</taxon>
        <taxon>Bacillati</taxon>
        <taxon>Actinomycetota</taxon>
        <taxon>Actinomycetes</taxon>
        <taxon>Pseudonocardiales</taxon>
        <taxon>Pseudonocardiaceae</taxon>
        <taxon>Amycolatopsis</taxon>
        <taxon>Amycolatopsis methanolica group</taxon>
    </lineage>
</organism>
<feature type="region of interest" description="Disordered" evidence="1">
    <location>
        <begin position="45"/>
        <end position="112"/>
    </location>
</feature>
<keyword evidence="2" id="KW-1133">Transmembrane helix</keyword>